<dbReference type="PANTHER" id="PTHR36805:SF7">
    <property type="entry name" value="AGENET DOMAIN-CONTAINING PROTEIN"/>
    <property type="match status" value="1"/>
</dbReference>
<evidence type="ECO:0000313" key="3">
    <source>
        <dbReference type="EMBL" id="GAQ85629.1"/>
    </source>
</evidence>
<feature type="compositionally biased region" description="Basic and acidic residues" evidence="1">
    <location>
        <begin position="288"/>
        <end position="299"/>
    </location>
</feature>
<feature type="compositionally biased region" description="Basic and acidic residues" evidence="1">
    <location>
        <begin position="726"/>
        <end position="739"/>
    </location>
</feature>
<dbReference type="Proteomes" id="UP000054558">
    <property type="component" value="Unassembled WGS sequence"/>
</dbReference>
<feature type="compositionally biased region" description="Basic and acidic residues" evidence="1">
    <location>
        <begin position="396"/>
        <end position="465"/>
    </location>
</feature>
<sequence>MAASKEARQECSFEIGDVIEHRSSVVGIRGAWFLSKIMDVSRGETAASRYLHVHYLDFNDEMHTVRLYDSVPSQPDKRSDRALMARPDPPHHYVVARGTSTSQPPRQGGPKLYFHRTRKFAVGDAVDAMYTNCWWEGHIKSISGNDVTVAFAKPPRGEGDVQIIHNRSLRPTLDWNNDTWTIAPGKAALPLIGVFEDASGRVIVDNSLEGQPEPPEPGAQQQLEAGLLSPKPSRSPLPTSPSGSKADVSSRASSNQRDVSKKNAPRKPKTTPKTEPIHEADSDPEEEGAQKRETEREEGLFPNMTDDDVIKGFETLLGSVPRATHPGVQRLGLRGFFKQKVAEMHAGELFPAHPPAAETAGARARETKNESGESLASSNLSEEGKLRGTLPVAPAERVEPGEAELDLGRELKDLKGSEKGDEGEEVKGTEEKQKEVEGKQEREAVQPHAGEKRGRGRPKLTEEARAKKRLGGPADSVGATLGVSHGNGGPKRRNLERGKAEAGVFLSALLARWEGVHIDEARLVFSELNEWAPSESTIKGIHGGEIKDWYRAKVERMRASGTRFVRIVSQTTKQLRYAWQPWGDARFPETLKPSVHPKAEMTSAKGAVHEGGREDAPGNEGAADGDVTRESLVAERKGEDTRGGGSGLGAPGAEAVTSAADGEGGEQVKEGESEETAEESPPRGDVRDATAESEGRTERKGKSETEDAEEGLMLESAEAPQVGEATAKEEVPEREAKETGRKKHGDNAAFEDNATAKGEEILAGKETAGGGGTVDGCPNLAAGDGAGVAEVKGNVEGIGTFGKADASGEGSADSKGSGDGERAAEGNGAAEMKGSAEESRSAGSFEDVGGMKSAERDGTPETGSVGQKAKKRQKKKEPVVIPMNVLDFFLDDTEEEVPLIEEQNERNPGSGREPERFSDVLEGQTERDLAQGSLAETSADGTVTSAEEAEAIIRPLLARWSRADLDEIFNIFKKLNGFVPHRNGNGAKRQGTKSWFEGLFRRMLETGKRYVERKKLGEKKAVNLQMRPWPTKRHVAFGEGHVGAAGDVQAEDRIAGMENAEVLERGEAEDSGTSGAVIERGEGKRRLKKRRFGREFVSEKLGERKMKSRKLENGAFVKPADESEGKESTPQESKSVRAMRERLEEKIRRCGQEGLAAEATERPESAGAGGGRGAKKRAAEEAGVYFEEERKGGTGPTERGGLGSARDFGFTRKTSETERMEQKLWEGSGNAERKSGKRRKDSETPRKGGATKGATLPATCRRPPRGQTGSNSKARAKLTFCILDPQDSAATSRFRSKNPLGLAQRNARPRKTPALLRTVRKSRGKAVWKFLGKEFRRNRGQVLLRLLPKKSEYVGTALWAGQDKRKVLGSAQGEDAMEETGKLEAELAPEAERKKMSEAEAELAKGEERKVEPGPAVGTSEKELGAGSCAATSSDKLTKSPDSGGKGRNATSADREGGPLGGAGMQRRTNSGGEKVLLGKGGAKKRKDEVSGYVRDDAKGFERAGETGLEDDVSKSEQSKKESREDGEGQQYEENLSIDAGRGKESCEGANAEAPSEAKGTKEAGEKTESRKAGLLNEVLRRDIEELRRAAMEMWGEDGSRKSTVHDRIAEYEATLEGTLCEASEKRDVRETKILRKKVSVEGQDEGEELNDVVSRFIRGGAKLLGDAGERGLEDDVRRSNEIGKLSLEAEKGQQIVDDVTICAGGGKESMGGGSPGVRAEAKTTHKACEKAKRGNQANSCDLMTVEIEDLLRMKKEEILREKDSRKGAVCERGEETTLEGKAGEKGDVRRTEGAGEGVSVVGQGDGEKPEDTSAEPEPEPDTGTEVEVVMEVSESDEAAVVRAAHPESDQRKRGAAQLSAERQTVSPRL</sequence>
<organism evidence="3 4">
    <name type="scientific">Klebsormidium nitens</name>
    <name type="common">Green alga</name>
    <name type="synonym">Ulothrix nitens</name>
    <dbReference type="NCBI Taxonomy" id="105231"/>
    <lineage>
        <taxon>Eukaryota</taxon>
        <taxon>Viridiplantae</taxon>
        <taxon>Streptophyta</taxon>
        <taxon>Klebsormidiophyceae</taxon>
        <taxon>Klebsormidiales</taxon>
        <taxon>Klebsormidiaceae</taxon>
        <taxon>Klebsormidium</taxon>
    </lineage>
</organism>
<feature type="compositionally biased region" description="Polar residues" evidence="1">
    <location>
        <begin position="372"/>
        <end position="381"/>
    </location>
</feature>
<feature type="compositionally biased region" description="Basic and acidic residues" evidence="1">
    <location>
        <begin position="626"/>
        <end position="642"/>
    </location>
</feature>
<feature type="region of interest" description="Disordered" evidence="1">
    <location>
        <begin position="71"/>
        <end position="90"/>
    </location>
</feature>
<evidence type="ECO:0000313" key="4">
    <source>
        <dbReference type="Proteomes" id="UP000054558"/>
    </source>
</evidence>
<keyword evidence="4" id="KW-1185">Reference proteome</keyword>
<protein>
    <recommendedName>
        <fullName evidence="2">Agenet domain-containing protein</fullName>
    </recommendedName>
</protein>
<feature type="compositionally biased region" description="Basic and acidic residues" evidence="1">
    <location>
        <begin position="1782"/>
        <end position="1794"/>
    </location>
</feature>
<feature type="compositionally biased region" description="Acidic residues" evidence="1">
    <location>
        <begin position="1813"/>
        <end position="1825"/>
    </location>
</feature>
<dbReference type="OrthoDB" id="433924at2759"/>
<reference evidence="3 4" key="1">
    <citation type="journal article" date="2014" name="Nat. Commun.">
        <title>Klebsormidium flaccidum genome reveals primary factors for plant terrestrial adaptation.</title>
        <authorList>
            <person name="Hori K."/>
            <person name="Maruyama F."/>
            <person name="Fujisawa T."/>
            <person name="Togashi T."/>
            <person name="Yamamoto N."/>
            <person name="Seo M."/>
            <person name="Sato S."/>
            <person name="Yamada T."/>
            <person name="Mori H."/>
            <person name="Tajima N."/>
            <person name="Moriyama T."/>
            <person name="Ikeuchi M."/>
            <person name="Watanabe M."/>
            <person name="Wada H."/>
            <person name="Kobayashi K."/>
            <person name="Saito M."/>
            <person name="Masuda T."/>
            <person name="Sasaki-Sekimoto Y."/>
            <person name="Mashiguchi K."/>
            <person name="Awai K."/>
            <person name="Shimojima M."/>
            <person name="Masuda S."/>
            <person name="Iwai M."/>
            <person name="Nobusawa T."/>
            <person name="Narise T."/>
            <person name="Kondo S."/>
            <person name="Saito H."/>
            <person name="Sato R."/>
            <person name="Murakawa M."/>
            <person name="Ihara Y."/>
            <person name="Oshima-Yamada Y."/>
            <person name="Ohtaka K."/>
            <person name="Satoh M."/>
            <person name="Sonobe K."/>
            <person name="Ishii M."/>
            <person name="Ohtani R."/>
            <person name="Kanamori-Sato M."/>
            <person name="Honoki R."/>
            <person name="Miyazaki D."/>
            <person name="Mochizuki H."/>
            <person name="Umetsu J."/>
            <person name="Higashi K."/>
            <person name="Shibata D."/>
            <person name="Kamiya Y."/>
            <person name="Sato N."/>
            <person name="Nakamura Y."/>
            <person name="Tabata S."/>
            <person name="Ida S."/>
            <person name="Kurokawa K."/>
            <person name="Ohta H."/>
        </authorList>
    </citation>
    <scope>NUCLEOTIDE SEQUENCE [LARGE SCALE GENOMIC DNA]</scope>
    <source>
        <strain evidence="3 4">NIES-2285</strain>
    </source>
</reference>
<feature type="region of interest" description="Disordered" evidence="1">
    <location>
        <begin position="1108"/>
        <end position="1273"/>
    </location>
</feature>
<feature type="compositionally biased region" description="Basic and acidic residues" evidence="1">
    <location>
        <begin position="1757"/>
        <end position="1776"/>
    </location>
</feature>
<feature type="compositionally biased region" description="Basic and acidic residues" evidence="1">
    <location>
        <begin position="607"/>
        <end position="616"/>
    </location>
</feature>
<name>A0A1Y1I878_KLENI</name>
<feature type="region of interest" description="Disordered" evidence="1">
    <location>
        <begin position="1757"/>
        <end position="1870"/>
    </location>
</feature>
<feature type="compositionally biased region" description="Polar residues" evidence="1">
    <location>
        <begin position="1861"/>
        <end position="1870"/>
    </location>
</feature>
<accession>A0A1Y1I878</accession>
<feature type="domain" description="Agenet" evidence="2">
    <location>
        <begin position="11"/>
        <end position="78"/>
    </location>
</feature>
<feature type="compositionally biased region" description="Basic and acidic residues" evidence="1">
    <location>
        <begin position="1486"/>
        <end position="1505"/>
    </location>
</feature>
<dbReference type="PANTHER" id="PTHR36805">
    <property type="entry name" value="AGENET DOMAIN-CONTAINING PROTEIN"/>
    <property type="match status" value="1"/>
</dbReference>
<dbReference type="OMA" id="KMKHRQT"/>
<feature type="compositionally biased region" description="Basic and acidic residues" evidence="1">
    <location>
        <begin position="680"/>
        <end position="705"/>
    </location>
</feature>
<evidence type="ECO:0000259" key="2">
    <source>
        <dbReference type="SMART" id="SM00743"/>
    </source>
</evidence>
<feature type="compositionally biased region" description="Basic and acidic residues" evidence="1">
    <location>
        <begin position="1209"/>
        <end position="1224"/>
    </location>
</feature>
<feature type="compositionally biased region" description="Basic and acidic residues" evidence="1">
    <location>
        <begin position="1379"/>
        <end position="1412"/>
    </location>
</feature>
<feature type="compositionally biased region" description="Basic and acidic residues" evidence="1">
    <location>
        <begin position="75"/>
        <end position="90"/>
    </location>
</feature>
<feature type="compositionally biased region" description="Basic and acidic residues" evidence="1">
    <location>
        <begin position="1512"/>
        <end position="1527"/>
    </location>
</feature>
<feature type="compositionally biased region" description="Basic and acidic residues" evidence="1">
    <location>
        <begin position="1119"/>
        <end position="1151"/>
    </location>
</feature>
<proteinExistence type="predicted"/>
<feature type="region of interest" description="Disordered" evidence="1">
    <location>
        <begin position="590"/>
        <end position="775"/>
    </location>
</feature>
<feature type="compositionally biased region" description="Low complexity" evidence="1">
    <location>
        <begin position="1826"/>
        <end position="1844"/>
    </location>
</feature>
<feature type="domain" description="Agenet" evidence="2">
    <location>
        <begin position="118"/>
        <end position="177"/>
    </location>
</feature>
<feature type="compositionally biased region" description="Basic and acidic residues" evidence="1">
    <location>
        <begin position="1559"/>
        <end position="1572"/>
    </location>
</feature>
<feature type="region of interest" description="Disordered" evidence="1">
    <location>
        <begin position="1370"/>
        <end position="1573"/>
    </location>
</feature>
<feature type="compositionally biased region" description="Gly residues" evidence="1">
    <location>
        <begin position="1193"/>
        <end position="1203"/>
    </location>
</feature>
<dbReference type="EMBL" id="DF237195">
    <property type="protein sequence ID" value="GAQ85629.1"/>
    <property type="molecule type" value="Genomic_DNA"/>
</dbReference>
<dbReference type="SMART" id="SM00743">
    <property type="entry name" value="Agenet"/>
    <property type="match status" value="2"/>
</dbReference>
<gene>
    <name evidence="3" type="ORF">KFL_002460060</name>
</gene>
<feature type="region of interest" description="Disordered" evidence="1">
    <location>
        <begin position="801"/>
        <end position="877"/>
    </location>
</feature>
<feature type="region of interest" description="Disordered" evidence="1">
    <location>
        <begin position="228"/>
        <end position="306"/>
    </location>
</feature>
<dbReference type="InterPro" id="IPR014002">
    <property type="entry name" value="Agenet_dom_plant"/>
</dbReference>
<feature type="region of interest" description="Disordered" evidence="1">
    <location>
        <begin position="352"/>
        <end position="494"/>
    </location>
</feature>
<evidence type="ECO:0000256" key="1">
    <source>
        <dbReference type="SAM" id="MobiDB-lite"/>
    </source>
</evidence>